<evidence type="ECO:0000313" key="4">
    <source>
        <dbReference type="Proteomes" id="UP000663891"/>
    </source>
</evidence>
<keyword evidence="2" id="KW-0472">Membrane</keyword>
<reference evidence="3" key="1">
    <citation type="submission" date="2021-02" db="EMBL/GenBank/DDBJ databases">
        <authorList>
            <person name="Nowell W R."/>
        </authorList>
    </citation>
    <scope>NUCLEOTIDE SEQUENCE</scope>
</reference>
<sequence length="281" mass="29933">MSESVEIRSKSATKPMTLHIMANAQYSDWSSDPVPIKRQSYSLIKLNAWADDGDNDNNQIDQKKTSIAWCFKCCIIGSLLAGIGLAFVLTFWLTSKTTATETLIVVTSSFDSSSILSTSTSIATSSNTPSSSTAASASTSVPTSPSTSISTVASTANSVSISTTTTRMTYYAADDIFISCSLPLTNVTIQITVSKTVGATFNGYSNTFPAGQTTESNIDNGTDIIYTWTIISGQTINCVSGTYQIEAQYHLFGTSQPNHVDSYTTIIETSNGVATINSGYF</sequence>
<keyword evidence="2" id="KW-1133">Transmembrane helix</keyword>
<comment type="caution">
    <text evidence="3">The sequence shown here is derived from an EMBL/GenBank/DDBJ whole genome shotgun (WGS) entry which is preliminary data.</text>
</comment>
<keyword evidence="2" id="KW-0812">Transmembrane</keyword>
<evidence type="ECO:0000256" key="2">
    <source>
        <dbReference type="SAM" id="Phobius"/>
    </source>
</evidence>
<evidence type="ECO:0000313" key="3">
    <source>
        <dbReference type="EMBL" id="CAF1134551.1"/>
    </source>
</evidence>
<proteinExistence type="predicted"/>
<gene>
    <name evidence="3" type="ORF">VCS650_LOCUS21926</name>
</gene>
<dbReference type="AlphaFoldDB" id="A0A814RJN9"/>
<feature type="transmembrane region" description="Helical" evidence="2">
    <location>
        <begin position="69"/>
        <end position="93"/>
    </location>
</feature>
<name>A0A814RJN9_9BILA</name>
<dbReference type="EMBL" id="CAJNON010000241">
    <property type="protein sequence ID" value="CAF1134551.1"/>
    <property type="molecule type" value="Genomic_DNA"/>
</dbReference>
<dbReference type="OrthoDB" id="10066116at2759"/>
<accession>A0A814RJN9</accession>
<organism evidence="3 4">
    <name type="scientific">Adineta steineri</name>
    <dbReference type="NCBI Taxonomy" id="433720"/>
    <lineage>
        <taxon>Eukaryota</taxon>
        <taxon>Metazoa</taxon>
        <taxon>Spiralia</taxon>
        <taxon>Gnathifera</taxon>
        <taxon>Rotifera</taxon>
        <taxon>Eurotatoria</taxon>
        <taxon>Bdelloidea</taxon>
        <taxon>Adinetida</taxon>
        <taxon>Adinetidae</taxon>
        <taxon>Adineta</taxon>
    </lineage>
</organism>
<protein>
    <submittedName>
        <fullName evidence="3">Uncharacterized protein</fullName>
    </submittedName>
</protein>
<evidence type="ECO:0000256" key="1">
    <source>
        <dbReference type="SAM" id="MobiDB-lite"/>
    </source>
</evidence>
<feature type="region of interest" description="Disordered" evidence="1">
    <location>
        <begin position="120"/>
        <end position="149"/>
    </location>
</feature>
<dbReference type="Proteomes" id="UP000663891">
    <property type="component" value="Unassembled WGS sequence"/>
</dbReference>